<accession>A0AAV0Z8Q1</accession>
<evidence type="ECO:0000313" key="5">
    <source>
        <dbReference type="Proteomes" id="UP001157006"/>
    </source>
</evidence>
<proteinExistence type="predicted"/>
<sequence>MRDKPISIHLSSLFLKEGEDHREAREQIVKAWRHIHKKSRKDLGPRGAVSLEPYLQWVRSRAIQLKMPYTRETPMLDLFVKTTPPLLDDLEEMQLALVRMQQERDAWKNKFQTLESSYRADLKEKDDLIEILESRAVESMERQGDLFSPKPQTGSDYSFPDPDGWKEVAIRHVEENQKLRAQIANLTGKRQRTD</sequence>
<evidence type="ECO:0000313" key="4">
    <source>
        <dbReference type="EMBL" id="CAI8593142.1"/>
    </source>
</evidence>
<keyword evidence="1" id="KW-0175">Coiled coil</keyword>
<dbReference type="PANTHER" id="PTHR48154:SF1">
    <property type="entry name" value="PROTEIN, PUTATIVE-RELATED"/>
    <property type="match status" value="1"/>
</dbReference>
<evidence type="ECO:0000256" key="2">
    <source>
        <dbReference type="SAM" id="MobiDB-lite"/>
    </source>
</evidence>
<keyword evidence="5" id="KW-1185">Reference proteome</keyword>
<evidence type="ECO:0000256" key="1">
    <source>
        <dbReference type="SAM" id="Coils"/>
    </source>
</evidence>
<dbReference type="EMBL" id="OX451735">
    <property type="protein sequence ID" value="CAI8593142.1"/>
    <property type="molecule type" value="Genomic_DNA"/>
</dbReference>
<organism evidence="4 5">
    <name type="scientific">Vicia faba</name>
    <name type="common">Broad bean</name>
    <name type="synonym">Faba vulgaris</name>
    <dbReference type="NCBI Taxonomy" id="3906"/>
    <lineage>
        <taxon>Eukaryota</taxon>
        <taxon>Viridiplantae</taxon>
        <taxon>Streptophyta</taxon>
        <taxon>Embryophyta</taxon>
        <taxon>Tracheophyta</taxon>
        <taxon>Spermatophyta</taxon>
        <taxon>Magnoliopsida</taxon>
        <taxon>eudicotyledons</taxon>
        <taxon>Gunneridae</taxon>
        <taxon>Pentapetalae</taxon>
        <taxon>rosids</taxon>
        <taxon>fabids</taxon>
        <taxon>Fabales</taxon>
        <taxon>Fabaceae</taxon>
        <taxon>Papilionoideae</taxon>
        <taxon>50 kb inversion clade</taxon>
        <taxon>NPAAA clade</taxon>
        <taxon>Hologalegina</taxon>
        <taxon>IRL clade</taxon>
        <taxon>Fabeae</taxon>
        <taxon>Vicia</taxon>
    </lineage>
</organism>
<name>A0AAV0Z8Q1_VICFA</name>
<dbReference type="PANTHER" id="PTHR48154">
    <property type="entry name" value="PROTEIN, PUTATIVE-RELATED"/>
    <property type="match status" value="1"/>
</dbReference>
<evidence type="ECO:0000259" key="3">
    <source>
        <dbReference type="Pfam" id="PF24924"/>
    </source>
</evidence>
<dbReference type="InterPro" id="IPR056647">
    <property type="entry name" value="DUF7745"/>
</dbReference>
<feature type="coiled-coil region" evidence="1">
    <location>
        <begin position="90"/>
        <end position="117"/>
    </location>
</feature>
<dbReference type="Pfam" id="PF24924">
    <property type="entry name" value="DUF7745"/>
    <property type="match status" value="1"/>
</dbReference>
<protein>
    <recommendedName>
        <fullName evidence="3">DUF7745 domain-containing protein</fullName>
    </recommendedName>
</protein>
<dbReference type="AlphaFoldDB" id="A0AAV0Z8Q1"/>
<dbReference type="Proteomes" id="UP001157006">
    <property type="component" value="Chromosome 1S"/>
</dbReference>
<reference evidence="4 5" key="1">
    <citation type="submission" date="2023-01" db="EMBL/GenBank/DDBJ databases">
        <authorList>
            <person name="Kreplak J."/>
        </authorList>
    </citation>
    <scope>NUCLEOTIDE SEQUENCE [LARGE SCALE GENOMIC DNA]</scope>
</reference>
<feature type="region of interest" description="Disordered" evidence="2">
    <location>
        <begin position="140"/>
        <end position="163"/>
    </location>
</feature>
<feature type="domain" description="DUF7745" evidence="3">
    <location>
        <begin position="1"/>
        <end position="62"/>
    </location>
</feature>
<gene>
    <name evidence="4" type="ORF">VFH_I076400</name>
</gene>